<name>L0PHG9_PNEJI</name>
<evidence type="ECO:0000256" key="6">
    <source>
        <dbReference type="ARBA" id="ARBA00014308"/>
    </source>
</evidence>
<gene>
    <name evidence="15" type="ORF">PNEJI1_002532</name>
</gene>
<evidence type="ECO:0000256" key="5">
    <source>
        <dbReference type="ARBA" id="ARBA00012288"/>
    </source>
</evidence>
<dbReference type="InterPro" id="IPR006361">
    <property type="entry name" value="Uroporphyrinogen_deCO2ase_HemE"/>
</dbReference>
<protein>
    <recommendedName>
        <fullName evidence="6">Uroporphyrinogen decarboxylase</fullName>
        <ecNumber evidence="5">4.1.1.37</ecNumber>
    </recommendedName>
</protein>
<evidence type="ECO:0000256" key="1">
    <source>
        <dbReference type="ARBA" id="ARBA00004514"/>
    </source>
</evidence>
<dbReference type="PANTHER" id="PTHR21091">
    <property type="entry name" value="METHYLTETRAHYDROFOLATE:HOMOCYSTEINE METHYLTRANSFERASE RELATED"/>
    <property type="match status" value="1"/>
</dbReference>
<evidence type="ECO:0000256" key="12">
    <source>
        <dbReference type="ARBA" id="ARBA00047341"/>
    </source>
</evidence>
<accession>L0PHG9</accession>
<evidence type="ECO:0000256" key="8">
    <source>
        <dbReference type="ARBA" id="ARBA00022793"/>
    </source>
</evidence>
<dbReference type="EMBL" id="CAKM01000336">
    <property type="protein sequence ID" value="CCJ31514.1"/>
    <property type="molecule type" value="Genomic_DNA"/>
</dbReference>
<dbReference type="Pfam" id="PF01208">
    <property type="entry name" value="URO-D"/>
    <property type="match status" value="1"/>
</dbReference>
<evidence type="ECO:0000256" key="10">
    <source>
        <dbReference type="ARBA" id="ARBA00023244"/>
    </source>
</evidence>
<dbReference type="AlphaFoldDB" id="L0PHG9"/>
<comment type="function">
    <text evidence="11">Catalyzes the sequential decarboxylation of the four acetate side chains of uroporphyrinogen to form coproporphyrinogen and participates in the fifth step in the heme biosynthetic pathway. Isomer I or isomer III of uroporphyrinogen may serve as substrate, but only coproporphyrinogen III can ultimately be converted to heme. In vitro also decarboxylates pentacarboxylate porphyrinogen I.</text>
</comment>
<evidence type="ECO:0000256" key="2">
    <source>
        <dbReference type="ARBA" id="ARBA00004804"/>
    </source>
</evidence>
<dbReference type="InterPro" id="IPR038071">
    <property type="entry name" value="UROD/MetE-like_sf"/>
</dbReference>
<keyword evidence="8" id="KW-0210">Decarboxylase</keyword>
<dbReference type="VEuPathDB" id="FungiDB:PNEJI1_002532"/>
<dbReference type="Gene3D" id="3.20.20.210">
    <property type="match status" value="1"/>
</dbReference>
<dbReference type="Proteomes" id="UP000010422">
    <property type="component" value="Unassembled WGS sequence"/>
</dbReference>
<evidence type="ECO:0000313" key="16">
    <source>
        <dbReference type="Proteomes" id="UP000010422"/>
    </source>
</evidence>
<evidence type="ECO:0000313" key="15">
    <source>
        <dbReference type="EMBL" id="CCJ31514.1"/>
    </source>
</evidence>
<keyword evidence="7" id="KW-0963">Cytoplasm</keyword>
<dbReference type="InterPro" id="IPR000257">
    <property type="entry name" value="Uroporphyrinogen_deCOase"/>
</dbReference>
<comment type="catalytic activity">
    <reaction evidence="12">
        <text>uroporphyrinogen I + 4 H(+) = coproporphyrinogen I + 4 CO2</text>
        <dbReference type="Rhea" id="RHEA:31239"/>
        <dbReference type="ChEBI" id="CHEBI:15378"/>
        <dbReference type="ChEBI" id="CHEBI:16526"/>
        <dbReference type="ChEBI" id="CHEBI:62626"/>
        <dbReference type="ChEBI" id="CHEBI:62631"/>
    </reaction>
    <physiologicalReaction direction="left-to-right" evidence="12">
        <dbReference type="Rhea" id="RHEA:31240"/>
    </physiologicalReaction>
</comment>
<dbReference type="GO" id="GO:0006782">
    <property type="term" value="P:protoporphyrinogen IX biosynthetic process"/>
    <property type="evidence" value="ECO:0007669"/>
    <property type="project" value="UniProtKB-UniPathway"/>
</dbReference>
<evidence type="ECO:0000256" key="3">
    <source>
        <dbReference type="ARBA" id="ARBA00009935"/>
    </source>
</evidence>
<dbReference type="EC" id="4.1.1.37" evidence="5"/>
<comment type="subcellular location">
    <subcellularLocation>
        <location evidence="1">Cytoplasm</location>
        <location evidence="1">Cytosol</location>
    </subcellularLocation>
</comment>
<dbReference type="CDD" id="cd00717">
    <property type="entry name" value="URO-D"/>
    <property type="match status" value="1"/>
</dbReference>
<evidence type="ECO:0000256" key="9">
    <source>
        <dbReference type="ARBA" id="ARBA00023239"/>
    </source>
</evidence>
<reference evidence="15 16" key="1">
    <citation type="journal article" date="2012" name="MBio">
        <title>De novo assembly of the Pneumocystis jirovecii genome from a single bronchoalveolar lavage fluid specimen from a patient.</title>
        <authorList>
            <person name="Cisse O.H."/>
            <person name="Pagni M."/>
            <person name="Hauser P.M."/>
        </authorList>
    </citation>
    <scope>NUCLEOTIDE SEQUENCE [LARGE SCALE GENOMIC DNA]</scope>
    <source>
        <strain evidence="15 16">SE8</strain>
    </source>
</reference>
<dbReference type="SUPFAM" id="SSF51726">
    <property type="entry name" value="UROD/MetE-like"/>
    <property type="match status" value="1"/>
</dbReference>
<comment type="similarity">
    <text evidence="3">Belongs to the uroporphyrinogen decarboxylase family.</text>
</comment>
<dbReference type="PANTHER" id="PTHR21091:SF169">
    <property type="entry name" value="UROPORPHYRINOGEN DECARBOXYLASE"/>
    <property type="match status" value="1"/>
</dbReference>
<dbReference type="FunFam" id="3.20.20.210:FF:000008">
    <property type="entry name" value="Uroporphyrinogen decarboxylase"/>
    <property type="match status" value="1"/>
</dbReference>
<comment type="pathway">
    <text evidence="2">Porphyrin-containing compound metabolism; protoporphyrin-IX biosynthesis; coproporphyrinogen-III from 5-aminolevulinate: step 4/4.</text>
</comment>
<evidence type="ECO:0000256" key="7">
    <source>
        <dbReference type="ARBA" id="ARBA00022490"/>
    </source>
</evidence>
<keyword evidence="9" id="KW-0456">Lyase</keyword>
<proteinExistence type="inferred from homology"/>
<organism evidence="16">
    <name type="scientific">Pneumocystis jirovecii</name>
    <name type="common">Human pneumocystis pneumonia agent</name>
    <dbReference type="NCBI Taxonomy" id="42068"/>
    <lineage>
        <taxon>Eukaryota</taxon>
        <taxon>Fungi</taxon>
        <taxon>Dikarya</taxon>
        <taxon>Ascomycota</taxon>
        <taxon>Taphrinomycotina</taxon>
        <taxon>Pneumocystomycetes</taxon>
        <taxon>Pneumocystaceae</taxon>
        <taxon>Pneumocystis</taxon>
    </lineage>
</organism>
<dbReference type="InParanoid" id="L0PHG9"/>
<keyword evidence="10" id="KW-0627">Porphyrin biosynthesis</keyword>
<dbReference type="GO" id="GO:0005829">
    <property type="term" value="C:cytosol"/>
    <property type="evidence" value="ECO:0007669"/>
    <property type="project" value="UniProtKB-SubCell"/>
</dbReference>
<dbReference type="NCBIfam" id="TIGR01464">
    <property type="entry name" value="hemE"/>
    <property type="match status" value="1"/>
</dbReference>
<sequence length="375" mass="42405">MNSEFQNIKNDLILRAAKGEKVERPPVWVMAIDLFSKFLSDSYVSSKNSYLIVNLEYHEIGKNLDFFAKCRSPEIASAITMLPIDRYTGLIDAAIIFCDILVIPQALGMAIEMLDKKGPRFLNPLKTSEDISKLNFNIDVKKELGYVMEAIKLTRKKLNGRVPLFGFAGAPWTLMAFMTRGDSKGFENSKAWIYKYPEDSKRLLEYLTKVVIEFLAQQIVSGAQIIQVFDSCAGELSPHDFKDFSLPYLKDIAKKLPERLIELKHPLVPMIVFAKGAWYALDWLCDLGYQCVSIDWTFDPEEAQKINAGRCTLQGNLDPSVLFGDTDTITQRTKKMIQAFGGGKQHLICNLGHGMLSSHHPDSLETFLKACHFEK</sequence>
<evidence type="ECO:0000256" key="13">
    <source>
        <dbReference type="ARBA" id="ARBA00048411"/>
    </source>
</evidence>
<dbReference type="GO" id="GO:0004853">
    <property type="term" value="F:uroporphyrinogen decarboxylase activity"/>
    <property type="evidence" value="ECO:0007669"/>
    <property type="project" value="UniProtKB-EC"/>
</dbReference>
<comment type="caution">
    <text evidence="15">The sequence shown here is derived from an EMBL/GenBank/DDBJ whole genome shotgun (WGS) entry which is preliminary data.</text>
</comment>
<comment type="subunit">
    <text evidence="4">Homodimer.</text>
</comment>
<comment type="catalytic activity">
    <reaction evidence="13">
        <text>uroporphyrinogen III + 4 H(+) = coproporphyrinogen III + 4 CO2</text>
        <dbReference type="Rhea" id="RHEA:19865"/>
        <dbReference type="ChEBI" id="CHEBI:15378"/>
        <dbReference type="ChEBI" id="CHEBI:16526"/>
        <dbReference type="ChEBI" id="CHEBI:57308"/>
        <dbReference type="ChEBI" id="CHEBI:57309"/>
        <dbReference type="EC" id="4.1.1.37"/>
    </reaction>
    <physiologicalReaction direction="left-to-right" evidence="13">
        <dbReference type="Rhea" id="RHEA:19866"/>
    </physiologicalReaction>
</comment>
<dbReference type="UniPathway" id="UPA00251">
    <property type="reaction ID" value="UER00321"/>
</dbReference>
<evidence type="ECO:0000256" key="4">
    <source>
        <dbReference type="ARBA" id="ARBA00011738"/>
    </source>
</evidence>
<dbReference type="FunCoup" id="L0PHG9">
    <property type="interactions" value="340"/>
</dbReference>
<evidence type="ECO:0000256" key="11">
    <source>
        <dbReference type="ARBA" id="ARBA00045708"/>
    </source>
</evidence>
<evidence type="ECO:0000259" key="14">
    <source>
        <dbReference type="Pfam" id="PF01208"/>
    </source>
</evidence>
<dbReference type="STRING" id="1209962.L0PHG9"/>
<feature type="domain" description="Uroporphyrinogen decarboxylase (URO-D)" evidence="14">
    <location>
        <begin position="56"/>
        <end position="372"/>
    </location>
</feature>